<organism evidence="2 3">
    <name type="scientific">Brachybacterium equifaecis</name>
    <dbReference type="NCBI Taxonomy" id="2910770"/>
    <lineage>
        <taxon>Bacteria</taxon>
        <taxon>Bacillati</taxon>
        <taxon>Actinomycetota</taxon>
        <taxon>Actinomycetes</taxon>
        <taxon>Micrococcales</taxon>
        <taxon>Dermabacteraceae</taxon>
        <taxon>Brachybacterium</taxon>
    </lineage>
</organism>
<feature type="domain" description="Solute-binding protein family 5" evidence="1">
    <location>
        <begin position="118"/>
        <end position="492"/>
    </location>
</feature>
<evidence type="ECO:0000259" key="1">
    <source>
        <dbReference type="Pfam" id="PF00496"/>
    </source>
</evidence>
<dbReference type="Pfam" id="PF00496">
    <property type="entry name" value="SBP_bac_5"/>
    <property type="match status" value="1"/>
</dbReference>
<dbReference type="PANTHER" id="PTHR30290:SF65">
    <property type="entry name" value="MONOACYL PHOSPHATIDYLINOSITOL TETRAMANNOSIDE-BINDING PROTEIN LPQW-RELATED"/>
    <property type="match status" value="1"/>
</dbReference>
<keyword evidence="3" id="KW-1185">Reference proteome</keyword>
<dbReference type="PROSITE" id="PS51318">
    <property type="entry name" value="TAT"/>
    <property type="match status" value="1"/>
</dbReference>
<dbReference type="Gene3D" id="3.90.76.10">
    <property type="entry name" value="Dipeptide-binding Protein, Domain 1"/>
    <property type="match status" value="1"/>
</dbReference>
<dbReference type="CDD" id="cd08501">
    <property type="entry name" value="PBP2_Lpqw"/>
    <property type="match status" value="1"/>
</dbReference>
<comment type="caution">
    <text evidence="2">The sequence shown here is derived from an EMBL/GenBank/DDBJ whole genome shotgun (WGS) entry which is preliminary data.</text>
</comment>
<dbReference type="EMBL" id="JAKNCJ010000002">
    <property type="protein sequence ID" value="MCL6422982.1"/>
    <property type="molecule type" value="Genomic_DNA"/>
</dbReference>
<proteinExistence type="predicted"/>
<dbReference type="Gene3D" id="3.10.105.10">
    <property type="entry name" value="Dipeptide-binding Protein, Domain 3"/>
    <property type="match status" value="1"/>
</dbReference>
<dbReference type="NCBIfam" id="TIGR01409">
    <property type="entry name" value="TAT_signal_seq"/>
    <property type="match status" value="1"/>
</dbReference>
<dbReference type="InterPro" id="IPR006311">
    <property type="entry name" value="TAT_signal"/>
</dbReference>
<evidence type="ECO:0000313" key="3">
    <source>
        <dbReference type="Proteomes" id="UP001203761"/>
    </source>
</evidence>
<protein>
    <submittedName>
        <fullName evidence="2">ABC transporter family substrate-binding protein</fullName>
    </submittedName>
</protein>
<dbReference type="PROSITE" id="PS51257">
    <property type="entry name" value="PROKAR_LIPOPROTEIN"/>
    <property type="match status" value="1"/>
</dbReference>
<dbReference type="InterPro" id="IPR039424">
    <property type="entry name" value="SBP_5"/>
</dbReference>
<accession>A0ABT0QZ93</accession>
<gene>
    <name evidence="2" type="ORF">Bequi_06195</name>
</gene>
<dbReference type="InterPro" id="IPR000914">
    <property type="entry name" value="SBP_5_dom"/>
</dbReference>
<dbReference type="RefSeq" id="WP_249737079.1">
    <property type="nucleotide sequence ID" value="NZ_JAKNCJ010000002.1"/>
</dbReference>
<sequence length="577" mass="61763">MSINSTRRRFLQGTAVAGGVGALAACGGQQTGEQQASKAAEENSKKAEEQAALPSTAWERADYDAVQEGGSLRIAVSQLPDNWNYNQADGLLADLSTIRSPMGAGAELVLDESGAPKVNPDYVVSAEVTSESPQIVTVKFNPEAKWEDGTAITIADLISEWKAKSGADPAFLVGSTVGYDQVKEIRQTDDEFTGEIEYTTPYADWITLIHPDVPSAVTATPEAFNTGYVSQQTPSKGPFSVQSIDATGGVVTMGRNPNWWGRAPKLETIIYSVVSQTQAPASFANGELDVLDIANGDVLSQAKTRSDDSIQTTNGLTWTHLTINTQGAGGALGDVKVREAIARAVNREAVGQAVVGPLEAPIQLVNNYIFMPGQDGYEDSFEANGSAVTYDKAAAEKILDDAGWALNGDVREKDGTKLEMAITIPADTKSNSDRASQVMNDLNAIGFKVSLNTVPSDAYFDENVGPKNFDMVTFSWVGTAFPQSSGINIFYPVASQQNYTNLDQDALLKEHAEKMATELDPEERMKASNEFSKIVASGFHVLPFYATPNIVGVKQGLVNYGASQFESADWTQVGYTA</sequence>
<dbReference type="SUPFAM" id="SSF53850">
    <property type="entry name" value="Periplasmic binding protein-like II"/>
    <property type="match status" value="1"/>
</dbReference>
<dbReference type="Gene3D" id="3.40.190.10">
    <property type="entry name" value="Periplasmic binding protein-like II"/>
    <property type="match status" value="1"/>
</dbReference>
<reference evidence="2" key="1">
    <citation type="submission" date="2022-02" db="EMBL/GenBank/DDBJ databases">
        <authorList>
            <person name="Lee M."/>
            <person name="Kim S.-J."/>
            <person name="Jung M.-Y."/>
        </authorList>
    </citation>
    <scope>NUCLEOTIDE SEQUENCE</scope>
    <source>
        <strain evidence="2">JHP9</strain>
    </source>
</reference>
<dbReference type="InterPro" id="IPR019546">
    <property type="entry name" value="TAT_signal_bac_arc"/>
</dbReference>
<dbReference type="Proteomes" id="UP001203761">
    <property type="component" value="Unassembled WGS sequence"/>
</dbReference>
<dbReference type="PANTHER" id="PTHR30290">
    <property type="entry name" value="PERIPLASMIC BINDING COMPONENT OF ABC TRANSPORTER"/>
    <property type="match status" value="1"/>
</dbReference>
<evidence type="ECO:0000313" key="2">
    <source>
        <dbReference type="EMBL" id="MCL6422982.1"/>
    </source>
</evidence>
<name>A0ABT0QZ93_9MICO</name>